<feature type="compositionally biased region" description="Low complexity" evidence="2">
    <location>
        <begin position="1"/>
        <end position="11"/>
    </location>
</feature>
<feature type="region of interest" description="Disordered" evidence="2">
    <location>
        <begin position="695"/>
        <end position="724"/>
    </location>
</feature>
<name>A0A9P8CZP6_MORAP</name>
<dbReference type="Pfam" id="PF20994">
    <property type="entry name" value="CENPU"/>
    <property type="match status" value="1"/>
</dbReference>
<dbReference type="EMBL" id="JAIFTL010000012">
    <property type="protein sequence ID" value="KAG9326858.1"/>
    <property type="molecule type" value="Genomic_DNA"/>
</dbReference>
<feature type="compositionally biased region" description="Low complexity" evidence="2">
    <location>
        <begin position="452"/>
        <end position="466"/>
    </location>
</feature>
<evidence type="ECO:0000259" key="3">
    <source>
        <dbReference type="Pfam" id="PF20994"/>
    </source>
</evidence>
<feature type="compositionally biased region" description="Basic and acidic residues" evidence="2">
    <location>
        <begin position="273"/>
        <end position="282"/>
    </location>
</feature>
<accession>A0A9P8CZP6</accession>
<feature type="compositionally biased region" description="Polar residues" evidence="2">
    <location>
        <begin position="77"/>
        <end position="89"/>
    </location>
</feature>
<organism evidence="4 5">
    <name type="scientific">Mortierella alpina</name>
    <name type="common">Oleaginous fungus</name>
    <name type="synonym">Mortierella renispora</name>
    <dbReference type="NCBI Taxonomy" id="64518"/>
    <lineage>
        <taxon>Eukaryota</taxon>
        <taxon>Fungi</taxon>
        <taxon>Fungi incertae sedis</taxon>
        <taxon>Mucoromycota</taxon>
        <taxon>Mortierellomycotina</taxon>
        <taxon>Mortierellomycetes</taxon>
        <taxon>Mortierellales</taxon>
        <taxon>Mortierellaceae</taxon>
        <taxon>Mortierella</taxon>
    </lineage>
</organism>
<dbReference type="InterPro" id="IPR048743">
    <property type="entry name" value="AME1"/>
</dbReference>
<proteinExistence type="predicted"/>
<feature type="compositionally biased region" description="Low complexity" evidence="2">
    <location>
        <begin position="220"/>
        <end position="238"/>
    </location>
</feature>
<feature type="compositionally biased region" description="Basic and acidic residues" evidence="2">
    <location>
        <begin position="159"/>
        <end position="170"/>
    </location>
</feature>
<feature type="coiled-coil region" evidence="1">
    <location>
        <begin position="667"/>
        <end position="694"/>
    </location>
</feature>
<dbReference type="Proteomes" id="UP000717515">
    <property type="component" value="Unassembled WGS sequence"/>
</dbReference>
<feature type="compositionally biased region" description="Basic and acidic residues" evidence="2">
    <location>
        <begin position="136"/>
        <end position="150"/>
    </location>
</feature>
<feature type="region of interest" description="Disordered" evidence="2">
    <location>
        <begin position="772"/>
        <end position="799"/>
    </location>
</feature>
<protein>
    <recommendedName>
        <fullName evidence="3">Inner kinetochore subunit AME1 domain-containing protein</fullName>
    </recommendedName>
</protein>
<evidence type="ECO:0000313" key="4">
    <source>
        <dbReference type="EMBL" id="KAG9326858.1"/>
    </source>
</evidence>
<evidence type="ECO:0000256" key="1">
    <source>
        <dbReference type="SAM" id="Coils"/>
    </source>
</evidence>
<gene>
    <name evidence="4" type="ORF">KVV02_001382</name>
</gene>
<evidence type="ECO:0000256" key="2">
    <source>
        <dbReference type="SAM" id="MobiDB-lite"/>
    </source>
</evidence>
<dbReference type="AlphaFoldDB" id="A0A9P8CZP6"/>
<feature type="compositionally biased region" description="Basic and acidic residues" evidence="2">
    <location>
        <begin position="185"/>
        <end position="202"/>
    </location>
</feature>
<feature type="compositionally biased region" description="Acidic residues" evidence="2">
    <location>
        <begin position="297"/>
        <end position="309"/>
    </location>
</feature>
<keyword evidence="1" id="KW-0175">Coiled coil</keyword>
<feature type="domain" description="Inner kinetochore subunit AME1" evidence="3">
    <location>
        <begin position="602"/>
        <end position="766"/>
    </location>
</feature>
<feature type="region of interest" description="Disordered" evidence="2">
    <location>
        <begin position="1"/>
        <end position="516"/>
    </location>
</feature>
<comment type="caution">
    <text evidence="4">The sequence shown here is derived from an EMBL/GenBank/DDBJ whole genome shotgun (WGS) entry which is preliminary data.</text>
</comment>
<reference evidence="4" key="1">
    <citation type="submission" date="2021-07" db="EMBL/GenBank/DDBJ databases">
        <title>Draft genome of Mortierella alpina, strain LL118, isolated from an aspen leaf litter sample.</title>
        <authorList>
            <person name="Yang S."/>
            <person name="Vinatzer B.A."/>
        </authorList>
    </citation>
    <scope>NUCLEOTIDE SEQUENCE</scope>
    <source>
        <strain evidence="4">LL118</strain>
    </source>
</reference>
<feature type="compositionally biased region" description="Basic and acidic residues" evidence="2">
    <location>
        <begin position="100"/>
        <end position="110"/>
    </location>
</feature>
<feature type="compositionally biased region" description="Basic and acidic residues" evidence="2">
    <location>
        <begin position="12"/>
        <end position="21"/>
    </location>
</feature>
<feature type="compositionally biased region" description="Polar residues" evidence="2">
    <location>
        <begin position="439"/>
        <end position="451"/>
    </location>
</feature>
<evidence type="ECO:0000313" key="5">
    <source>
        <dbReference type="Proteomes" id="UP000717515"/>
    </source>
</evidence>
<feature type="compositionally biased region" description="Polar residues" evidence="2">
    <location>
        <begin position="283"/>
        <end position="293"/>
    </location>
</feature>
<sequence>MSALGESSAAELAKRYQEKAQARKRGAGSHQPKFRGFSLKTLSDKADTAADGSRTASKNAESSKSRATRQHKIAEAQVTTNDTEQNPSAPNDGAALKDTGLTERYQERFKARVRGTGAHQPGFRGFSLKTAGPSTDQKEKRRLSRQDKTAVESAVATRSNKDNRLQDKQEAAAARSMTSRPSTAKADKSRSASNTRDTHPTERSASMRRTRPDTSPAREQGASSRQSGSAPSSSGAAQTPVTTRTRSASRQSGVSPGFKISWGKKTTVITSETSRRSEDRPQRTTTPESNGALQLTYEDDMPEYNDFDEGQMPSQSHDDEEVQGAPADAAESTQRREPSRNKRKPASSTLAPETAINGKRGGVSSKKRRIINEETDENEDPLSITETQGVDHSKVSAGKSARKAKGIDNAAPTKPTRAVPSSRAAPTKVSKTGKAALSKETSGPLRQTTLMQLSSKSGQNSSSQGQDAAPEADQSDSDFTGSMARSSRHALSVKADRTSTKKKATASQKGPSDKTVKNYKQLQIHCLKFWGPTTAVSRPATVSNQTIARQLPVEGEAPTEQDGVPKQKLVQGILQVEEAPLSEMDVIAEAVRDTVDQFIESIEEQAIAKDILTFRSELETALIEQVDLLDDHSLLRASVKKASALKKELRVRLLEAQRGRQRTRVKLQRVRSDFEREERARRRLEETHKFLTDLETLREEVEGSDNDQEDDRLSSGQKDHAKTGLHSLIATVGSRCRGSSASVNAISAPSGMLGTLVDFNRTLEAMEKAVREMPGISKSQEVTQSNWNNDLGVSDDSDY</sequence>
<feature type="compositionally biased region" description="Polar residues" evidence="2">
    <location>
        <begin position="239"/>
        <end position="254"/>
    </location>
</feature>
<feature type="compositionally biased region" description="Polar residues" evidence="2">
    <location>
        <begin position="777"/>
        <end position="791"/>
    </location>
</feature>
<feature type="compositionally biased region" description="Basic and acidic residues" evidence="2">
    <location>
        <begin position="711"/>
        <end position="722"/>
    </location>
</feature>